<gene>
    <name evidence="1" type="ORF">BU25DRAFT_211827</name>
</gene>
<dbReference type="EMBL" id="MU006745">
    <property type="protein sequence ID" value="KAF2622387.1"/>
    <property type="molecule type" value="Genomic_DNA"/>
</dbReference>
<organism evidence="1 2">
    <name type="scientific">Macroventuria anomochaeta</name>
    <dbReference type="NCBI Taxonomy" id="301207"/>
    <lineage>
        <taxon>Eukaryota</taxon>
        <taxon>Fungi</taxon>
        <taxon>Dikarya</taxon>
        <taxon>Ascomycota</taxon>
        <taxon>Pezizomycotina</taxon>
        <taxon>Dothideomycetes</taxon>
        <taxon>Pleosporomycetidae</taxon>
        <taxon>Pleosporales</taxon>
        <taxon>Pleosporineae</taxon>
        <taxon>Didymellaceae</taxon>
        <taxon>Macroventuria</taxon>
    </lineage>
</organism>
<comment type="caution">
    <text evidence="1">The sequence shown here is derived from an EMBL/GenBank/DDBJ whole genome shotgun (WGS) entry which is preliminary data.</text>
</comment>
<dbReference type="Proteomes" id="UP000799754">
    <property type="component" value="Unassembled WGS sequence"/>
</dbReference>
<evidence type="ECO:0000313" key="1">
    <source>
        <dbReference type="EMBL" id="KAF2622387.1"/>
    </source>
</evidence>
<protein>
    <submittedName>
        <fullName evidence="1">Uncharacterized protein</fullName>
    </submittedName>
</protein>
<keyword evidence="2" id="KW-1185">Reference proteome</keyword>
<evidence type="ECO:0000313" key="2">
    <source>
        <dbReference type="Proteomes" id="UP000799754"/>
    </source>
</evidence>
<sequence length="176" mass="20390">MDTWRGVTNSPLSSRGWVMQERGLSVRTFLFSDIFRLKSILRSGADAKHKKTEWLCTISDQILLEKSSDGEQWERQRECEVDKNNWMKECEYSILRKVASSPTDVETGQILDIYDPHRILGRAPADLEGCDLGILEGLDIKGWSELKRHLQAWDIGMESARTYRRSIRHMSLEMSQ</sequence>
<proteinExistence type="predicted"/>
<accession>A0ACB6RN70</accession>
<reference evidence="1" key="1">
    <citation type="journal article" date="2020" name="Stud. Mycol.">
        <title>101 Dothideomycetes genomes: a test case for predicting lifestyles and emergence of pathogens.</title>
        <authorList>
            <person name="Haridas S."/>
            <person name="Albert R."/>
            <person name="Binder M."/>
            <person name="Bloem J."/>
            <person name="Labutti K."/>
            <person name="Salamov A."/>
            <person name="Andreopoulos B."/>
            <person name="Baker S."/>
            <person name="Barry K."/>
            <person name="Bills G."/>
            <person name="Bluhm B."/>
            <person name="Cannon C."/>
            <person name="Castanera R."/>
            <person name="Culley D."/>
            <person name="Daum C."/>
            <person name="Ezra D."/>
            <person name="Gonzalez J."/>
            <person name="Henrissat B."/>
            <person name="Kuo A."/>
            <person name="Liang C."/>
            <person name="Lipzen A."/>
            <person name="Lutzoni F."/>
            <person name="Magnuson J."/>
            <person name="Mondo S."/>
            <person name="Nolan M."/>
            <person name="Ohm R."/>
            <person name="Pangilinan J."/>
            <person name="Park H.-J."/>
            <person name="Ramirez L."/>
            <person name="Alfaro M."/>
            <person name="Sun H."/>
            <person name="Tritt A."/>
            <person name="Yoshinaga Y."/>
            <person name="Zwiers L.-H."/>
            <person name="Turgeon B."/>
            <person name="Goodwin S."/>
            <person name="Spatafora J."/>
            <person name="Crous P."/>
            <person name="Grigoriev I."/>
        </authorList>
    </citation>
    <scope>NUCLEOTIDE SEQUENCE</scope>
    <source>
        <strain evidence="1">CBS 525.71</strain>
    </source>
</reference>
<name>A0ACB6RN70_9PLEO</name>